<feature type="domain" description="Endonuclease/exonuclease/phosphatase" evidence="1">
    <location>
        <begin position="125"/>
        <end position="242"/>
    </location>
</feature>
<dbReference type="OrthoDB" id="415822at2759"/>
<dbReference type="SUPFAM" id="SSF56219">
    <property type="entry name" value="DNase I-like"/>
    <property type="match status" value="1"/>
</dbReference>
<dbReference type="GO" id="GO:0003824">
    <property type="term" value="F:catalytic activity"/>
    <property type="evidence" value="ECO:0007669"/>
    <property type="project" value="InterPro"/>
</dbReference>
<reference evidence="2 3" key="1">
    <citation type="journal article" date="2019" name="Commun. Biol.">
        <title>The bagworm genome reveals a unique fibroin gene that provides high tensile strength.</title>
        <authorList>
            <person name="Kono N."/>
            <person name="Nakamura H."/>
            <person name="Ohtoshi R."/>
            <person name="Tomita M."/>
            <person name="Numata K."/>
            <person name="Arakawa K."/>
        </authorList>
    </citation>
    <scope>NUCLEOTIDE SEQUENCE [LARGE SCALE GENOMIC DNA]</scope>
</reference>
<comment type="caution">
    <text evidence="2">The sequence shown here is derived from an EMBL/GenBank/DDBJ whole genome shotgun (WGS) entry which is preliminary data.</text>
</comment>
<sequence length="252" mass="28085">MLMKSLASDKTVIHSEVQVKLLASKKCKSEVDRTKLCISVEKRDIRLPSAISQQNVHYVLNNPALRMLLTFPVQVGLYIYKHLNGQLWETDSTTKAVIWSCDKFPFQNVVKNGIAGFVATSVDGICFYSCYAPSSLSIAEFTDFLDKLTEEAKKHYLVAIAGDFNSLAVDWGSKQTNARGKALLEAFTTLDVVLLNSGDTSAYIKGNASSTVDLTFVSSSLIKRNYDWKMMDIYTASDHNAILWEITNDQNT</sequence>
<dbReference type="InterPro" id="IPR005135">
    <property type="entry name" value="Endo/exonuclease/phosphatase"/>
</dbReference>
<proteinExistence type="predicted"/>
<name>A0A4C1U088_EUMVA</name>
<organism evidence="2 3">
    <name type="scientific">Eumeta variegata</name>
    <name type="common">Bagworm moth</name>
    <name type="synonym">Eumeta japonica</name>
    <dbReference type="NCBI Taxonomy" id="151549"/>
    <lineage>
        <taxon>Eukaryota</taxon>
        <taxon>Metazoa</taxon>
        <taxon>Ecdysozoa</taxon>
        <taxon>Arthropoda</taxon>
        <taxon>Hexapoda</taxon>
        <taxon>Insecta</taxon>
        <taxon>Pterygota</taxon>
        <taxon>Neoptera</taxon>
        <taxon>Endopterygota</taxon>
        <taxon>Lepidoptera</taxon>
        <taxon>Glossata</taxon>
        <taxon>Ditrysia</taxon>
        <taxon>Tineoidea</taxon>
        <taxon>Psychidae</taxon>
        <taxon>Oiketicinae</taxon>
        <taxon>Eumeta</taxon>
    </lineage>
</organism>
<keyword evidence="3" id="KW-1185">Reference proteome</keyword>
<evidence type="ECO:0000313" key="3">
    <source>
        <dbReference type="Proteomes" id="UP000299102"/>
    </source>
</evidence>
<evidence type="ECO:0000313" key="2">
    <source>
        <dbReference type="EMBL" id="GBP19735.1"/>
    </source>
</evidence>
<dbReference type="Gene3D" id="3.60.10.10">
    <property type="entry name" value="Endonuclease/exonuclease/phosphatase"/>
    <property type="match status" value="1"/>
</dbReference>
<dbReference type="InterPro" id="IPR036691">
    <property type="entry name" value="Endo/exonu/phosph_ase_sf"/>
</dbReference>
<gene>
    <name evidence="2" type="ORF">EVAR_8895_1</name>
</gene>
<dbReference type="Proteomes" id="UP000299102">
    <property type="component" value="Unassembled WGS sequence"/>
</dbReference>
<dbReference type="AlphaFoldDB" id="A0A4C1U088"/>
<dbReference type="EMBL" id="BGZK01000111">
    <property type="protein sequence ID" value="GBP19735.1"/>
    <property type="molecule type" value="Genomic_DNA"/>
</dbReference>
<accession>A0A4C1U088</accession>
<evidence type="ECO:0000259" key="1">
    <source>
        <dbReference type="Pfam" id="PF14529"/>
    </source>
</evidence>
<dbReference type="PANTHER" id="PTHR33273">
    <property type="entry name" value="DOMAIN-CONTAINING PROTEIN, PUTATIVE-RELATED"/>
    <property type="match status" value="1"/>
</dbReference>
<dbReference type="PANTHER" id="PTHR33273:SF4">
    <property type="entry name" value="ENDONUCLEASE_EXONUCLEASE_PHOSPHATASE DOMAIN-CONTAINING PROTEIN"/>
    <property type="match status" value="1"/>
</dbReference>
<protein>
    <recommendedName>
        <fullName evidence="1">Endonuclease/exonuclease/phosphatase domain-containing protein</fullName>
    </recommendedName>
</protein>
<dbReference type="Pfam" id="PF14529">
    <property type="entry name" value="Exo_endo_phos_2"/>
    <property type="match status" value="1"/>
</dbReference>